<protein>
    <submittedName>
        <fullName evidence="4">Uncharacterized protein</fullName>
    </submittedName>
</protein>
<evidence type="ECO:0000313" key="5">
    <source>
        <dbReference type="Proteomes" id="UP000799750"/>
    </source>
</evidence>
<feature type="compositionally biased region" description="Basic and acidic residues" evidence="1">
    <location>
        <begin position="667"/>
        <end position="697"/>
    </location>
</feature>
<name>A0A6A6QJ97_9PEZI</name>
<feature type="compositionally biased region" description="Polar residues" evidence="1">
    <location>
        <begin position="1"/>
        <end position="11"/>
    </location>
</feature>
<gene>
    <name evidence="4" type="ORF">BU16DRAFT_467223</name>
</gene>
<organism evidence="4 5">
    <name type="scientific">Lophium mytilinum</name>
    <dbReference type="NCBI Taxonomy" id="390894"/>
    <lineage>
        <taxon>Eukaryota</taxon>
        <taxon>Fungi</taxon>
        <taxon>Dikarya</taxon>
        <taxon>Ascomycota</taxon>
        <taxon>Pezizomycotina</taxon>
        <taxon>Dothideomycetes</taxon>
        <taxon>Pleosporomycetidae</taxon>
        <taxon>Mytilinidiales</taxon>
        <taxon>Mytilinidiaceae</taxon>
        <taxon>Lophium</taxon>
    </lineage>
</organism>
<dbReference type="Pfam" id="PF23394">
    <property type="entry name" value="DUF7102"/>
    <property type="match status" value="1"/>
</dbReference>
<reference evidence="4" key="1">
    <citation type="journal article" date="2020" name="Stud. Mycol.">
        <title>101 Dothideomycetes genomes: a test case for predicting lifestyles and emergence of pathogens.</title>
        <authorList>
            <person name="Haridas S."/>
            <person name="Albert R."/>
            <person name="Binder M."/>
            <person name="Bloem J."/>
            <person name="Labutti K."/>
            <person name="Salamov A."/>
            <person name="Andreopoulos B."/>
            <person name="Baker S."/>
            <person name="Barry K."/>
            <person name="Bills G."/>
            <person name="Bluhm B."/>
            <person name="Cannon C."/>
            <person name="Castanera R."/>
            <person name="Culley D."/>
            <person name="Daum C."/>
            <person name="Ezra D."/>
            <person name="Gonzalez J."/>
            <person name="Henrissat B."/>
            <person name="Kuo A."/>
            <person name="Liang C."/>
            <person name="Lipzen A."/>
            <person name="Lutzoni F."/>
            <person name="Magnuson J."/>
            <person name="Mondo S."/>
            <person name="Nolan M."/>
            <person name="Ohm R."/>
            <person name="Pangilinan J."/>
            <person name="Park H.-J."/>
            <person name="Ramirez L."/>
            <person name="Alfaro M."/>
            <person name="Sun H."/>
            <person name="Tritt A."/>
            <person name="Yoshinaga Y."/>
            <person name="Zwiers L.-H."/>
            <person name="Turgeon B."/>
            <person name="Goodwin S."/>
            <person name="Spatafora J."/>
            <person name="Crous P."/>
            <person name="Grigoriev I."/>
        </authorList>
    </citation>
    <scope>NUCLEOTIDE SEQUENCE</scope>
    <source>
        <strain evidence="4">CBS 269.34</strain>
    </source>
</reference>
<evidence type="ECO:0000256" key="1">
    <source>
        <dbReference type="SAM" id="MobiDB-lite"/>
    </source>
</evidence>
<evidence type="ECO:0000259" key="2">
    <source>
        <dbReference type="Pfam" id="PF23394"/>
    </source>
</evidence>
<dbReference type="AlphaFoldDB" id="A0A6A6QJ97"/>
<dbReference type="OrthoDB" id="3647246at2759"/>
<dbReference type="EMBL" id="MU004194">
    <property type="protein sequence ID" value="KAF2492104.1"/>
    <property type="molecule type" value="Genomic_DNA"/>
</dbReference>
<feature type="region of interest" description="Disordered" evidence="1">
    <location>
        <begin position="647"/>
        <end position="699"/>
    </location>
</feature>
<evidence type="ECO:0000259" key="3">
    <source>
        <dbReference type="Pfam" id="PF23395"/>
    </source>
</evidence>
<keyword evidence="5" id="KW-1185">Reference proteome</keyword>
<dbReference type="InterPro" id="IPR055528">
    <property type="entry name" value="DUF7102"/>
</dbReference>
<dbReference type="Pfam" id="PF23395">
    <property type="entry name" value="SAM_6"/>
    <property type="match status" value="1"/>
</dbReference>
<feature type="domain" description="SAM-like" evidence="3">
    <location>
        <begin position="874"/>
        <end position="957"/>
    </location>
</feature>
<proteinExistence type="predicted"/>
<feature type="region of interest" description="Disordered" evidence="1">
    <location>
        <begin position="1"/>
        <end position="36"/>
    </location>
</feature>
<feature type="region of interest" description="Disordered" evidence="1">
    <location>
        <begin position="597"/>
        <end position="621"/>
    </location>
</feature>
<dbReference type="InterPro" id="IPR057559">
    <property type="entry name" value="SAM_6"/>
</dbReference>
<sequence length="978" mass="109176">MSEPQGSSLACQVSDHDNVTPSSAGSLDNADHEDTGDQYEDLSALEYARQSELTIPYATELTLAGHATPVSDHEIESDLQDPIGISLADLASDFIFKERLTLSKDVAILLKLTCTQPELPEYQVTTVEDRRRVAHLKQELPLLRSDNEADLRNFGSVAVPDFGTLKLPLERIDEDNDEGLTWPARYRSLPFSKHLEAEKEKLQVSKEDVLFLQSAMKDSYTPRDLDAMKAAADQYRRNPALEPMTPPLLPLTPPFDEFVFDSPAGHMEPLSELTNSTAAEGQALDDHLMKLDSILTPAMCTGSDGSESLNPDDVHIGQIYSPLRDISEVPSSVPRKRKAADLKIEGPLTPPMTLESSSKRVKSDSFSEVAKDFLPILKLPLTTKSDNDLISSGDDFESFFDEVINPHAVAANQRLENEQLQEVDTTRRMNVPQLDFSLPCPPWLEFQPKAKSNHTSNETDLASQMNLLRIVQRDNFRNFSSWHGVRKLENELPWSPFPTQLGTVALDEEIDEDPFLAQMLHGFSGGQLVDIEALTWKPDGLRILDCTEESDEELEVGDFHAEKDMETLLRKRRLELLEDLEINSDLTRNDARATELSLSNAKRAAPGSRQEAVSSTRKVQEPDGGLMFGGIFSASTALDKFMDVRGKAPKKSKPTETDPENAFVPLRSKDVTPEVPHSSEKPKAVPELPRKDAREPRIPNNLPPCSFVISAAILAQRHLTRTIQKLYAEVDLIERDFGVPHSPANEADFILSASTGLVLTTLQQIKQRALPGQPDHSSVRARMYDLSERYEQLVVFVSEGLSAEREKDGLENPVDEYDTTALSELEGLCSSMEAAVSIKYLSGGKESLARWIVWAMQRWGISMIPDRPNEMKLLQEETLWELFLRRCGLNAYAAQAILATLKPPPNTPFVSTSESDQNESQVFGLPAFILMAADERVERFQILLGGNRILNRVSALIDQRWPSAINRWLFDRSSETGR</sequence>
<evidence type="ECO:0000313" key="4">
    <source>
        <dbReference type="EMBL" id="KAF2492104.1"/>
    </source>
</evidence>
<feature type="domain" description="DUF7102" evidence="2">
    <location>
        <begin position="706"/>
        <end position="861"/>
    </location>
</feature>
<dbReference type="Proteomes" id="UP000799750">
    <property type="component" value="Unassembled WGS sequence"/>
</dbReference>
<accession>A0A6A6QJ97</accession>